<dbReference type="Proteomes" id="UP000299102">
    <property type="component" value="Unassembled WGS sequence"/>
</dbReference>
<dbReference type="AlphaFoldDB" id="A0A4C1YCL2"/>
<name>A0A4C1YCL2_EUMVA</name>
<dbReference type="EMBL" id="BGZK01001150">
    <property type="protein sequence ID" value="GBP72582.1"/>
    <property type="molecule type" value="Genomic_DNA"/>
</dbReference>
<comment type="caution">
    <text evidence="1">The sequence shown here is derived from an EMBL/GenBank/DDBJ whole genome shotgun (WGS) entry which is preliminary data.</text>
</comment>
<keyword evidence="2" id="KW-1185">Reference proteome</keyword>
<proteinExistence type="predicted"/>
<sequence>MSHLTEQIAENEALTTREAFSYVILQKVQFNDASARIRAVQQQRRRSDRERTKLVPLYTTMSKTCVSSPALRQDKIPKPPHD</sequence>
<reference evidence="1 2" key="1">
    <citation type="journal article" date="2019" name="Commun. Biol.">
        <title>The bagworm genome reveals a unique fibroin gene that provides high tensile strength.</title>
        <authorList>
            <person name="Kono N."/>
            <person name="Nakamura H."/>
            <person name="Ohtoshi R."/>
            <person name="Tomita M."/>
            <person name="Numata K."/>
            <person name="Arakawa K."/>
        </authorList>
    </citation>
    <scope>NUCLEOTIDE SEQUENCE [LARGE SCALE GENOMIC DNA]</scope>
</reference>
<protein>
    <submittedName>
        <fullName evidence="1">Uncharacterized protein</fullName>
    </submittedName>
</protein>
<evidence type="ECO:0000313" key="1">
    <source>
        <dbReference type="EMBL" id="GBP72582.1"/>
    </source>
</evidence>
<gene>
    <name evidence="1" type="ORF">EVAR_89678_1</name>
</gene>
<evidence type="ECO:0000313" key="2">
    <source>
        <dbReference type="Proteomes" id="UP000299102"/>
    </source>
</evidence>
<accession>A0A4C1YCL2</accession>
<organism evidence="1 2">
    <name type="scientific">Eumeta variegata</name>
    <name type="common">Bagworm moth</name>
    <name type="synonym">Eumeta japonica</name>
    <dbReference type="NCBI Taxonomy" id="151549"/>
    <lineage>
        <taxon>Eukaryota</taxon>
        <taxon>Metazoa</taxon>
        <taxon>Ecdysozoa</taxon>
        <taxon>Arthropoda</taxon>
        <taxon>Hexapoda</taxon>
        <taxon>Insecta</taxon>
        <taxon>Pterygota</taxon>
        <taxon>Neoptera</taxon>
        <taxon>Endopterygota</taxon>
        <taxon>Lepidoptera</taxon>
        <taxon>Glossata</taxon>
        <taxon>Ditrysia</taxon>
        <taxon>Tineoidea</taxon>
        <taxon>Psychidae</taxon>
        <taxon>Oiketicinae</taxon>
        <taxon>Eumeta</taxon>
    </lineage>
</organism>